<dbReference type="Pfam" id="PF07731">
    <property type="entry name" value="Cu-oxidase_2"/>
    <property type="match status" value="1"/>
</dbReference>
<dbReference type="CDD" id="cd13867">
    <property type="entry name" value="CuRO_2_CueO_FtsP"/>
    <property type="match status" value="1"/>
</dbReference>
<dbReference type="Pfam" id="PF00394">
    <property type="entry name" value="Cu-oxidase"/>
    <property type="match status" value="1"/>
</dbReference>
<dbReference type="InterPro" id="IPR002355">
    <property type="entry name" value="Cu_oxidase_Cu_BS"/>
</dbReference>
<dbReference type="InterPro" id="IPR045087">
    <property type="entry name" value="Cu-oxidase_fam"/>
</dbReference>
<name>A0A0D0Q3U2_KITGR</name>
<evidence type="ECO:0000256" key="5">
    <source>
        <dbReference type="ARBA" id="ARBA00038978"/>
    </source>
</evidence>
<evidence type="ECO:0000256" key="7">
    <source>
        <dbReference type="ARBA" id="ARBA00042896"/>
    </source>
</evidence>
<dbReference type="PANTHER" id="PTHR48267">
    <property type="entry name" value="CUPREDOXIN SUPERFAMILY PROTEIN"/>
    <property type="match status" value="1"/>
</dbReference>
<evidence type="ECO:0000259" key="13">
    <source>
        <dbReference type="Pfam" id="PF07732"/>
    </source>
</evidence>
<keyword evidence="10" id="KW-0732">Signal</keyword>
<evidence type="ECO:0000256" key="8">
    <source>
        <dbReference type="ARBA" id="ARBA00043090"/>
    </source>
</evidence>
<comment type="caution">
    <text evidence="14">The sequence shown here is derived from an EMBL/GenBank/DDBJ whole genome shotgun (WGS) entry which is preliminary data.</text>
</comment>
<feature type="domain" description="Plastocyanin-like" evidence="12">
    <location>
        <begin position="356"/>
        <end position="468"/>
    </location>
</feature>
<dbReference type="PROSITE" id="PS00080">
    <property type="entry name" value="MULTICOPPER_OXIDASE2"/>
    <property type="match status" value="1"/>
</dbReference>
<dbReference type="InterPro" id="IPR006311">
    <property type="entry name" value="TAT_signal"/>
</dbReference>
<dbReference type="PROSITE" id="PS51318">
    <property type="entry name" value="TAT"/>
    <property type="match status" value="1"/>
</dbReference>
<dbReference type="CDD" id="cd04232">
    <property type="entry name" value="CuRO_1_CueO_FtsP"/>
    <property type="match status" value="1"/>
</dbReference>
<evidence type="ECO:0000256" key="10">
    <source>
        <dbReference type="SAM" id="SignalP"/>
    </source>
</evidence>
<sequence length="488" mass="52851">MNRRTFLALSALSGAAGTAGLAAGCGSDAEHHLAPPPLDLSTPLRIPPLLHPAPEPDGVRRYELIMFVGQSALLPGKPTTTWGFNGSYLGPTLRASRGDKVAMTVRNALPEASTVHWHGMRLPAAMDGGPHQLIPAGTRWTPTWTVDQPAATTWYHPHPHGATSQHVYRGLAGLFLIDDDQDAELPTAYGTDDIPLILQDKKLTDRGQLDGDPLKGPFGILGDRILVNGTYNPCFAVTTTRVRLRLLNASNARMYHLAFTDRRRFHLIGTDGGLLTAPVDTDTLDLTPGERAEILVEFAPGDNVVLRTLDRGLDIATGDLDLIRFVAAADLRPAPEPPAILPGPAPIVPPDGARVRHFTLSGRDGINGRPMDMSRIDEVVPVNAVEIWEIENSTDTSHNFHIHEVAFQVLDAAGRPTGGHKDTVFTPARTTVRLAVRFGPFDDPVEPYMYHCHLLRHEDAGMMGQFVTITPGTEHAVPRSYAGVGHAH</sequence>
<protein>
    <recommendedName>
        <fullName evidence="6">Multicopper oxidase CueO</fullName>
        <ecNumber evidence="5">1.16.3.4</ecNumber>
    </recommendedName>
    <alternativeName>
        <fullName evidence="7">Copper efflux oxidase</fullName>
    </alternativeName>
    <alternativeName>
        <fullName evidence="8">Cuprous oxidase</fullName>
    </alternativeName>
</protein>
<dbReference type="SUPFAM" id="SSF49503">
    <property type="entry name" value="Cupredoxins"/>
    <property type="match status" value="3"/>
</dbReference>
<dbReference type="RefSeq" id="WP_043911916.1">
    <property type="nucleotide sequence ID" value="NZ_JXZB01000002.1"/>
</dbReference>
<evidence type="ECO:0000256" key="4">
    <source>
        <dbReference type="ARBA" id="ARBA00023002"/>
    </source>
</evidence>
<reference evidence="14 15" key="1">
    <citation type="submission" date="2015-02" db="EMBL/GenBank/DDBJ databases">
        <title>Draft genome sequence of Kitasatospora griseola MF730-N6, a bafilomycin, terpentecin and satosporin producer.</title>
        <authorList>
            <person name="Arens J.C."/>
            <person name="Haltli B."/>
            <person name="Kerr R.G."/>
        </authorList>
    </citation>
    <scope>NUCLEOTIDE SEQUENCE [LARGE SCALE GENOMIC DNA]</scope>
    <source>
        <strain evidence="14 15">MF730-N6</strain>
    </source>
</reference>
<evidence type="ECO:0000313" key="15">
    <source>
        <dbReference type="Proteomes" id="UP000032066"/>
    </source>
</evidence>
<dbReference type="InterPro" id="IPR008972">
    <property type="entry name" value="Cupredoxin"/>
</dbReference>
<dbReference type="GO" id="GO:0005507">
    <property type="term" value="F:copper ion binding"/>
    <property type="evidence" value="ECO:0007669"/>
    <property type="project" value="InterPro"/>
</dbReference>
<feature type="domain" description="Plastocyanin-like" evidence="13">
    <location>
        <begin position="74"/>
        <end position="181"/>
    </location>
</feature>
<dbReference type="Proteomes" id="UP000032066">
    <property type="component" value="Unassembled WGS sequence"/>
</dbReference>
<dbReference type="EMBL" id="JXZB01000002">
    <property type="protein sequence ID" value="KIQ65613.1"/>
    <property type="molecule type" value="Genomic_DNA"/>
</dbReference>
<evidence type="ECO:0000259" key="11">
    <source>
        <dbReference type="Pfam" id="PF00394"/>
    </source>
</evidence>
<evidence type="ECO:0000313" key="14">
    <source>
        <dbReference type="EMBL" id="KIQ65613.1"/>
    </source>
</evidence>
<evidence type="ECO:0000256" key="3">
    <source>
        <dbReference type="ARBA" id="ARBA00022723"/>
    </source>
</evidence>
<dbReference type="PROSITE" id="PS51257">
    <property type="entry name" value="PROKAR_LIPOPROTEIN"/>
    <property type="match status" value="1"/>
</dbReference>
<accession>A0A0D0Q3U2</accession>
<dbReference type="PATRIC" id="fig|2064.6.peg.3751"/>
<evidence type="ECO:0000256" key="1">
    <source>
        <dbReference type="ARBA" id="ARBA00010609"/>
    </source>
</evidence>
<evidence type="ECO:0000256" key="9">
    <source>
        <dbReference type="ARBA" id="ARBA00048092"/>
    </source>
</evidence>
<dbReference type="STRING" id="2064.TR51_17485"/>
<keyword evidence="4" id="KW-0560">Oxidoreductase</keyword>
<feature type="domain" description="Plastocyanin-like" evidence="11">
    <location>
        <begin position="236"/>
        <end position="299"/>
    </location>
</feature>
<proteinExistence type="inferred from homology"/>
<dbReference type="EC" id="1.16.3.4" evidence="5"/>
<comment type="subunit">
    <text evidence="2">Monomer.</text>
</comment>
<evidence type="ECO:0000256" key="2">
    <source>
        <dbReference type="ARBA" id="ARBA00011245"/>
    </source>
</evidence>
<gene>
    <name evidence="14" type="ORF">TR51_17485</name>
</gene>
<dbReference type="InterPro" id="IPR011707">
    <property type="entry name" value="Cu-oxidase-like_N"/>
</dbReference>
<comment type="catalytic activity">
    <reaction evidence="9">
        <text>4 Cu(+) + O2 + 4 H(+) = 4 Cu(2+) + 2 H2O</text>
        <dbReference type="Rhea" id="RHEA:30083"/>
        <dbReference type="ChEBI" id="CHEBI:15377"/>
        <dbReference type="ChEBI" id="CHEBI:15378"/>
        <dbReference type="ChEBI" id="CHEBI:15379"/>
        <dbReference type="ChEBI" id="CHEBI:29036"/>
        <dbReference type="ChEBI" id="CHEBI:49552"/>
        <dbReference type="EC" id="1.16.3.4"/>
    </reaction>
    <physiologicalReaction direction="left-to-right" evidence="9">
        <dbReference type="Rhea" id="RHEA:30084"/>
    </physiologicalReaction>
</comment>
<feature type="chain" id="PRO_5002218855" description="Multicopper oxidase CueO" evidence="10">
    <location>
        <begin position="23"/>
        <end position="488"/>
    </location>
</feature>
<dbReference type="GO" id="GO:0016491">
    <property type="term" value="F:oxidoreductase activity"/>
    <property type="evidence" value="ECO:0007669"/>
    <property type="project" value="UniProtKB-KW"/>
</dbReference>
<dbReference type="OrthoDB" id="345021at2"/>
<dbReference type="Gene3D" id="2.60.40.420">
    <property type="entry name" value="Cupredoxins - blue copper proteins"/>
    <property type="match status" value="3"/>
</dbReference>
<organism evidence="14 15">
    <name type="scientific">Kitasatospora griseola</name>
    <name type="common">Streptomyces griseolosporeus</name>
    <dbReference type="NCBI Taxonomy" id="2064"/>
    <lineage>
        <taxon>Bacteria</taxon>
        <taxon>Bacillati</taxon>
        <taxon>Actinomycetota</taxon>
        <taxon>Actinomycetes</taxon>
        <taxon>Kitasatosporales</taxon>
        <taxon>Streptomycetaceae</taxon>
        <taxon>Kitasatospora</taxon>
    </lineage>
</organism>
<evidence type="ECO:0000256" key="6">
    <source>
        <dbReference type="ARBA" id="ARBA00041027"/>
    </source>
</evidence>
<dbReference type="AlphaFoldDB" id="A0A0D0Q3U2"/>
<dbReference type="Pfam" id="PF07732">
    <property type="entry name" value="Cu-oxidase_3"/>
    <property type="match status" value="1"/>
</dbReference>
<dbReference type="CDD" id="cd13890">
    <property type="entry name" value="CuRO_3_CueO_FtsP"/>
    <property type="match status" value="1"/>
</dbReference>
<comment type="similarity">
    <text evidence="1">Belongs to the multicopper oxidase family.</text>
</comment>
<feature type="signal peptide" evidence="10">
    <location>
        <begin position="1"/>
        <end position="22"/>
    </location>
</feature>
<dbReference type="InterPro" id="IPR001117">
    <property type="entry name" value="Cu-oxidase_2nd"/>
</dbReference>
<dbReference type="InterPro" id="IPR011706">
    <property type="entry name" value="Cu-oxidase_C"/>
</dbReference>
<evidence type="ECO:0000259" key="12">
    <source>
        <dbReference type="Pfam" id="PF07731"/>
    </source>
</evidence>
<keyword evidence="3" id="KW-0479">Metal-binding</keyword>
<keyword evidence="15" id="KW-1185">Reference proteome</keyword>
<dbReference type="PANTHER" id="PTHR48267:SF1">
    <property type="entry name" value="BILIRUBIN OXIDASE"/>
    <property type="match status" value="1"/>
</dbReference>